<dbReference type="CDD" id="cd04601">
    <property type="entry name" value="CBS_pair_IMPDH"/>
    <property type="match status" value="1"/>
</dbReference>
<dbReference type="GO" id="GO:0006177">
    <property type="term" value="P:GMP biosynthetic process"/>
    <property type="evidence" value="ECO:0007669"/>
    <property type="project" value="UniProtKB-KW"/>
</dbReference>
<keyword evidence="4" id="KW-0658">Purine biosynthesis</keyword>
<feature type="binding site" evidence="10">
    <location>
        <begin position="106"/>
        <end position="113"/>
    </location>
    <ligand>
        <name>ATP</name>
        <dbReference type="ChEBI" id="CHEBI:30616"/>
    </ligand>
</feature>
<dbReference type="InterPro" id="IPR001093">
    <property type="entry name" value="IMP_DH_GMPRt"/>
</dbReference>
<dbReference type="InterPro" id="IPR001752">
    <property type="entry name" value="Kinesin_motor_dom"/>
</dbReference>
<dbReference type="SMART" id="SM00129">
    <property type="entry name" value="KISc"/>
    <property type="match status" value="1"/>
</dbReference>
<evidence type="ECO:0000313" key="14">
    <source>
        <dbReference type="EMBL" id="KAG6973430.1"/>
    </source>
</evidence>
<keyword evidence="10" id="KW-0067">ATP-binding</keyword>
<dbReference type="FunFam" id="3.20.20.70:FF:000086">
    <property type="entry name" value="IMP dehydrogenase, putative"/>
    <property type="match status" value="1"/>
</dbReference>
<comment type="similarity">
    <text evidence="10">Belongs to the TRAFAC class myosin-kinesin ATPase superfamily. Kinesin family.</text>
</comment>
<evidence type="ECO:0000256" key="2">
    <source>
        <dbReference type="ARBA" id="ARBA00022723"/>
    </source>
</evidence>
<dbReference type="EMBL" id="JAENGY010000111">
    <property type="protein sequence ID" value="KAG6973430.1"/>
    <property type="molecule type" value="Genomic_DNA"/>
</dbReference>
<dbReference type="SMART" id="SM00116">
    <property type="entry name" value="CBS"/>
    <property type="match status" value="2"/>
</dbReference>
<dbReference type="GO" id="GO:0003777">
    <property type="term" value="F:microtubule motor activity"/>
    <property type="evidence" value="ECO:0007669"/>
    <property type="project" value="InterPro"/>
</dbReference>
<evidence type="ECO:0000313" key="15">
    <source>
        <dbReference type="Proteomes" id="UP000709295"/>
    </source>
</evidence>
<protein>
    <recommendedName>
        <fullName evidence="16">IMP dehydrogenase</fullName>
    </recommendedName>
</protein>
<keyword evidence="2" id="KW-0479">Metal-binding</keyword>
<reference evidence="14" key="1">
    <citation type="submission" date="2021-01" db="EMBL/GenBank/DDBJ databases">
        <title>Phytophthora aleatoria, a newly-described species from Pinus radiata is distinct from Phytophthora cactorum isolates based on comparative genomics.</title>
        <authorList>
            <person name="Mcdougal R."/>
            <person name="Panda P."/>
            <person name="Williams N."/>
            <person name="Studholme D.J."/>
        </authorList>
    </citation>
    <scope>NUCLEOTIDE SEQUENCE</scope>
    <source>
        <strain evidence="14">NZFS 4037</strain>
    </source>
</reference>
<feature type="domain" description="Kinesin motor" evidence="12">
    <location>
        <begin position="6"/>
        <end position="208"/>
    </location>
</feature>
<dbReference type="Proteomes" id="UP000709295">
    <property type="component" value="Unassembled WGS sequence"/>
</dbReference>
<dbReference type="GO" id="GO:0005524">
    <property type="term" value="F:ATP binding"/>
    <property type="evidence" value="ECO:0007669"/>
    <property type="project" value="UniProtKB-UniRule"/>
</dbReference>
<evidence type="ECO:0000256" key="3">
    <source>
        <dbReference type="ARBA" id="ARBA00022749"/>
    </source>
</evidence>
<dbReference type="GO" id="GO:0003938">
    <property type="term" value="F:IMP dehydrogenase activity"/>
    <property type="evidence" value="ECO:0007669"/>
    <property type="project" value="InterPro"/>
</dbReference>
<dbReference type="GO" id="GO:0046872">
    <property type="term" value="F:metal ion binding"/>
    <property type="evidence" value="ECO:0007669"/>
    <property type="project" value="UniProtKB-KW"/>
</dbReference>
<keyword evidence="5" id="KW-0630">Potassium</keyword>
<evidence type="ECO:0000256" key="8">
    <source>
        <dbReference type="ARBA" id="ARBA00023122"/>
    </source>
</evidence>
<dbReference type="GO" id="GO:0008017">
    <property type="term" value="F:microtubule binding"/>
    <property type="evidence" value="ECO:0007669"/>
    <property type="project" value="InterPro"/>
</dbReference>
<comment type="function">
    <text evidence="9">Catalyzes the conversion of inosine 5'-phosphate (IMP) to xanthosine 5'-phosphate (XMP), the first committed and rate-limiting step in the de novo synthesis of guanine nucleotides, and therefore plays an important role in the regulation of cell growth.</text>
</comment>
<dbReference type="GO" id="GO:0007018">
    <property type="term" value="P:microtubule-based movement"/>
    <property type="evidence" value="ECO:0007669"/>
    <property type="project" value="InterPro"/>
</dbReference>
<dbReference type="GO" id="GO:0006183">
    <property type="term" value="P:GTP biosynthetic process"/>
    <property type="evidence" value="ECO:0007669"/>
    <property type="project" value="TreeGrafter"/>
</dbReference>
<dbReference type="InterPro" id="IPR005990">
    <property type="entry name" value="IMP_DH"/>
</dbReference>
<organism evidence="14 15">
    <name type="scientific">Phytophthora aleatoria</name>
    <dbReference type="NCBI Taxonomy" id="2496075"/>
    <lineage>
        <taxon>Eukaryota</taxon>
        <taxon>Sar</taxon>
        <taxon>Stramenopiles</taxon>
        <taxon>Oomycota</taxon>
        <taxon>Peronosporomycetes</taxon>
        <taxon>Peronosporales</taxon>
        <taxon>Peronosporaceae</taxon>
        <taxon>Phytophthora</taxon>
    </lineage>
</organism>
<sequence length="670" mass="72321">MEKEEKIRVVVRARPYVRVIERNGSTPRNINRVKLENDQECVAASPENPGELFVYTDPAHTRAATFRCETFLPSTSSQDDVFNQIRAKELVNSALDGFPVTIFAYGQTGAGKSFTIFGKEDDVTERKMALQEQDGLLPRIAQELMNAVSARKSEIEYTLRVTCVEIYNELVRDIFDPRKETLAVRSSKTHGFFLENATVVECMTAREISLYDGVSAQQLFCNKDSNGLTFDDVISLDVDVATNLTKSVKLSAPIVSSPMDTVTEANMAIAIALQGGLGFLHCNNSIEQQAEMVRAVKHYENGFIPEPKVLGPTNTVVDLDELKVSGVPITEDGRPTGKLVGLVTSRDVDFIEDRSVSLSTIMVPLEQLVVGTYPISLEKANKVLKEAKKGTLPIVDASGYLVSLITRLDLLKHRDYPNAVRDPETHKLLVGAAVSVNEQAKPRIDALAAAGADVIALDARQGDSAAQIELVKYIKQTHPSVEVVGGNVVTTKQLTNLLDAGVDGVRVGMGVGSVSTSQVVKAVGRAQLSAIYNTALLAKDYGVPVIADGGIGSPGAAIKALSLGASVVMMGSSLAGTAEAPGDYFFQDGMRLKHYYGSGSHEYYRHGDPAHATAAASHVAVGVSDLGVCSIPQLHTALYKGELRFERRTVSAQKEGGVHDLFTYSKQLYA</sequence>
<comment type="caution">
    <text evidence="14">The sequence shown here is derived from an EMBL/GenBank/DDBJ whole genome shotgun (WGS) entry which is preliminary data.</text>
</comment>
<name>A0A8J5JB87_9STRA</name>
<dbReference type="PANTHER" id="PTHR11911">
    <property type="entry name" value="INOSINE-5-MONOPHOSPHATE DEHYDROGENASE RELATED"/>
    <property type="match status" value="1"/>
</dbReference>
<gene>
    <name evidence="14" type="ORF">JG688_00003520</name>
</gene>
<keyword evidence="8 11" id="KW-0129">CBS domain</keyword>
<dbReference type="PROSITE" id="PS51371">
    <property type="entry name" value="CBS"/>
    <property type="match status" value="1"/>
</dbReference>
<keyword evidence="15" id="KW-1185">Reference proteome</keyword>
<evidence type="ECO:0000256" key="11">
    <source>
        <dbReference type="PROSITE-ProRule" id="PRU00703"/>
    </source>
</evidence>
<evidence type="ECO:0000256" key="5">
    <source>
        <dbReference type="ARBA" id="ARBA00022958"/>
    </source>
</evidence>
<evidence type="ECO:0008006" key="16">
    <source>
        <dbReference type="Google" id="ProtNLM"/>
    </source>
</evidence>
<dbReference type="GO" id="GO:0005737">
    <property type="term" value="C:cytoplasm"/>
    <property type="evidence" value="ECO:0007669"/>
    <property type="project" value="TreeGrafter"/>
</dbReference>
<dbReference type="CDD" id="cd00381">
    <property type="entry name" value="IMPDH"/>
    <property type="match status" value="1"/>
</dbReference>
<keyword evidence="10" id="KW-0547">Nucleotide-binding</keyword>
<keyword evidence="10" id="KW-0505">Motor protein</keyword>
<keyword evidence="7" id="KW-0520">NAD</keyword>
<evidence type="ECO:0000256" key="7">
    <source>
        <dbReference type="ARBA" id="ARBA00023027"/>
    </source>
</evidence>
<keyword evidence="3" id="KW-0332">GMP biosynthesis</keyword>
<evidence type="ECO:0000256" key="1">
    <source>
        <dbReference type="ARBA" id="ARBA00005502"/>
    </source>
</evidence>
<dbReference type="AlphaFoldDB" id="A0A8J5JB87"/>
<dbReference type="SMART" id="SM01240">
    <property type="entry name" value="IMPDH"/>
    <property type="match status" value="1"/>
</dbReference>
<dbReference type="Pfam" id="PF00225">
    <property type="entry name" value="Kinesin"/>
    <property type="match status" value="1"/>
</dbReference>
<dbReference type="InterPro" id="IPR000644">
    <property type="entry name" value="CBS_dom"/>
</dbReference>
<evidence type="ECO:0000256" key="10">
    <source>
        <dbReference type="PROSITE-ProRule" id="PRU00283"/>
    </source>
</evidence>
<evidence type="ECO:0000256" key="4">
    <source>
        <dbReference type="ARBA" id="ARBA00022755"/>
    </source>
</evidence>
<comment type="similarity">
    <text evidence="1">Belongs to the IMPDH/GMPR family.</text>
</comment>
<dbReference type="PANTHER" id="PTHR11911:SF111">
    <property type="entry name" value="INOSINE-5'-MONOPHOSPHATE DEHYDROGENASE"/>
    <property type="match status" value="1"/>
</dbReference>
<evidence type="ECO:0000256" key="9">
    <source>
        <dbReference type="ARBA" id="ARBA00056556"/>
    </source>
</evidence>
<keyword evidence="6" id="KW-0560">Oxidoreductase</keyword>
<dbReference type="PROSITE" id="PS50067">
    <property type="entry name" value="KINESIN_MOTOR_2"/>
    <property type="match status" value="1"/>
</dbReference>
<dbReference type="Pfam" id="PF00478">
    <property type="entry name" value="IMPDH"/>
    <property type="match status" value="1"/>
</dbReference>
<evidence type="ECO:0000259" key="12">
    <source>
        <dbReference type="PROSITE" id="PS50067"/>
    </source>
</evidence>
<evidence type="ECO:0000259" key="13">
    <source>
        <dbReference type="PROSITE" id="PS51371"/>
    </source>
</evidence>
<accession>A0A8J5JB87</accession>
<proteinExistence type="inferred from homology"/>
<evidence type="ECO:0000256" key="6">
    <source>
        <dbReference type="ARBA" id="ARBA00023002"/>
    </source>
</evidence>
<feature type="domain" description="CBS" evidence="13">
    <location>
        <begin position="362"/>
        <end position="420"/>
    </location>
</feature>